<reference evidence="12" key="1">
    <citation type="submission" date="2017-02" db="UniProtKB">
        <authorList>
            <consortium name="WormBaseParasite"/>
        </authorList>
    </citation>
    <scope>IDENTIFICATION</scope>
</reference>
<keyword evidence="4" id="KW-0999">Mitochondrion inner membrane</keyword>
<dbReference type="PANTHER" id="PTHR12294:SF13">
    <property type="entry name" value="MITOCHONDRIAL CALCIUM UPTAKE 3, ISOFORM D"/>
    <property type="match status" value="1"/>
</dbReference>
<dbReference type="GO" id="GO:0051560">
    <property type="term" value="P:mitochondrial calcium ion homeostasis"/>
    <property type="evidence" value="ECO:0007669"/>
    <property type="project" value="TreeGrafter"/>
</dbReference>
<evidence type="ECO:0000313" key="11">
    <source>
        <dbReference type="Proteomes" id="UP000276776"/>
    </source>
</evidence>
<dbReference type="STRING" id="103827.A0A0N5CXA5"/>
<evidence type="ECO:0000256" key="7">
    <source>
        <dbReference type="ARBA" id="ARBA00023128"/>
    </source>
</evidence>
<dbReference type="GO" id="GO:0036444">
    <property type="term" value="P:calcium import into the mitochondrion"/>
    <property type="evidence" value="ECO:0007669"/>
    <property type="project" value="TreeGrafter"/>
</dbReference>
<dbReference type="WBParaSite" id="TCLT_0000502201-mRNA-1">
    <property type="protein sequence ID" value="TCLT_0000502201-mRNA-1"/>
    <property type="gene ID" value="TCLT_0000502201"/>
</dbReference>
<evidence type="ECO:0000256" key="1">
    <source>
        <dbReference type="ARBA" id="ARBA00004273"/>
    </source>
</evidence>
<sequence>MFRWLRYLKYSRRMCSVVIASAATTSIIVPVACKANESKAFEKNIELDQKLNKYEMKFLQFASVEYDGIVYMTPADFLDSMVLDMPKGHVYRRVLSEDSLNKALSRTPKFSIDNKSLFRELDRHGIISYSDFLFLLAILTKSDRALRIAFILFDRDDNKKIEKDEFLLKNSDDTNLVDTTLIRLFFGCQGNELRSFEEINKFRDNLRNEIAELEFNEFSHGRSEITPLDFARLILRYSSIRKSEYEKYIERMREKSSVNDQGITFSEYESFSQFLNDLKKFTAAVRLYARAGIPMSQSEFHRAVHASTGHILDKKIVNLLFRLFDTNNDNCLSYTEFIAVMNDRLHRGFQVCMSKFGKEAFKQCIRKELASF</sequence>
<evidence type="ECO:0000256" key="2">
    <source>
        <dbReference type="ARBA" id="ARBA00004569"/>
    </source>
</evidence>
<comment type="subcellular location">
    <subcellularLocation>
        <location evidence="1">Mitochondrion inner membrane</location>
    </subcellularLocation>
    <subcellularLocation>
        <location evidence="2">Mitochondrion intermembrane space</location>
    </subcellularLocation>
</comment>
<dbReference type="GO" id="GO:0005509">
    <property type="term" value="F:calcium ion binding"/>
    <property type="evidence" value="ECO:0007669"/>
    <property type="project" value="InterPro"/>
</dbReference>
<evidence type="ECO:0000256" key="5">
    <source>
        <dbReference type="ARBA" id="ARBA00022837"/>
    </source>
</evidence>
<evidence type="ECO:0000256" key="4">
    <source>
        <dbReference type="ARBA" id="ARBA00022792"/>
    </source>
</evidence>
<keyword evidence="11" id="KW-1185">Reference proteome</keyword>
<dbReference type="PROSITE" id="PS50222">
    <property type="entry name" value="EF_HAND_2"/>
    <property type="match status" value="1"/>
</dbReference>
<dbReference type="PANTHER" id="PTHR12294">
    <property type="entry name" value="EF HAND DOMAIN FAMILY A1,A2-RELATED"/>
    <property type="match status" value="1"/>
</dbReference>
<keyword evidence="7" id="KW-0496">Mitochondrion</keyword>
<keyword evidence="8" id="KW-0472">Membrane</keyword>
<accession>A0A0N5CXA5</accession>
<organism evidence="12">
    <name type="scientific">Thelazia callipaeda</name>
    <name type="common">Oriental eyeworm</name>
    <name type="synonym">Parasitic nematode</name>
    <dbReference type="NCBI Taxonomy" id="103827"/>
    <lineage>
        <taxon>Eukaryota</taxon>
        <taxon>Metazoa</taxon>
        <taxon>Ecdysozoa</taxon>
        <taxon>Nematoda</taxon>
        <taxon>Chromadorea</taxon>
        <taxon>Rhabditida</taxon>
        <taxon>Spirurina</taxon>
        <taxon>Spiruromorpha</taxon>
        <taxon>Thelazioidea</taxon>
        <taxon>Thelaziidae</taxon>
        <taxon>Thelazia</taxon>
    </lineage>
</organism>
<protein>
    <submittedName>
        <fullName evidence="12">EF-hand domain-containing protein</fullName>
    </submittedName>
</protein>
<dbReference type="GO" id="GO:1990246">
    <property type="term" value="C:uniplex complex"/>
    <property type="evidence" value="ECO:0007669"/>
    <property type="project" value="TreeGrafter"/>
</dbReference>
<dbReference type="InterPro" id="IPR039800">
    <property type="entry name" value="MICU1/2/3"/>
</dbReference>
<proteinExistence type="predicted"/>
<dbReference type="OMA" id="AYMSSYE"/>
<dbReference type="AlphaFoldDB" id="A0A0N5CXA5"/>
<keyword evidence="5" id="KW-0106">Calcium</keyword>
<dbReference type="OrthoDB" id="5859791at2759"/>
<dbReference type="Proteomes" id="UP000276776">
    <property type="component" value="Unassembled WGS sequence"/>
</dbReference>
<dbReference type="SUPFAM" id="SSF47473">
    <property type="entry name" value="EF-hand"/>
    <property type="match status" value="2"/>
</dbReference>
<dbReference type="PROSITE" id="PS00018">
    <property type="entry name" value="EF_HAND_1"/>
    <property type="match status" value="2"/>
</dbReference>
<dbReference type="GO" id="GO:0005758">
    <property type="term" value="C:mitochondrial intermembrane space"/>
    <property type="evidence" value="ECO:0007669"/>
    <property type="project" value="UniProtKB-SubCell"/>
</dbReference>
<reference evidence="10 11" key="2">
    <citation type="submission" date="2018-11" db="EMBL/GenBank/DDBJ databases">
        <authorList>
            <consortium name="Pathogen Informatics"/>
        </authorList>
    </citation>
    <scope>NUCLEOTIDE SEQUENCE [LARGE SCALE GENOMIC DNA]</scope>
</reference>
<dbReference type="InterPro" id="IPR018247">
    <property type="entry name" value="EF_Hand_1_Ca_BS"/>
</dbReference>
<feature type="domain" description="EF-hand" evidence="9">
    <location>
        <begin position="312"/>
        <end position="347"/>
    </location>
</feature>
<dbReference type="Gene3D" id="1.10.238.10">
    <property type="entry name" value="EF-hand"/>
    <property type="match status" value="2"/>
</dbReference>
<dbReference type="InterPro" id="IPR002048">
    <property type="entry name" value="EF_hand_dom"/>
</dbReference>
<evidence type="ECO:0000256" key="8">
    <source>
        <dbReference type="ARBA" id="ARBA00023136"/>
    </source>
</evidence>
<evidence type="ECO:0000313" key="10">
    <source>
        <dbReference type="EMBL" id="VDN02205.1"/>
    </source>
</evidence>
<evidence type="ECO:0000256" key="6">
    <source>
        <dbReference type="ARBA" id="ARBA00022946"/>
    </source>
</evidence>
<evidence type="ECO:0000256" key="3">
    <source>
        <dbReference type="ARBA" id="ARBA00022737"/>
    </source>
</evidence>
<evidence type="ECO:0000313" key="12">
    <source>
        <dbReference type="WBParaSite" id="TCLT_0000502201-mRNA-1"/>
    </source>
</evidence>
<name>A0A0N5CXA5_THECL</name>
<dbReference type="EMBL" id="UYYF01004315">
    <property type="protein sequence ID" value="VDN02205.1"/>
    <property type="molecule type" value="Genomic_DNA"/>
</dbReference>
<dbReference type="InterPro" id="IPR011992">
    <property type="entry name" value="EF-hand-dom_pair"/>
</dbReference>
<keyword evidence="3" id="KW-0677">Repeat</keyword>
<evidence type="ECO:0000259" key="9">
    <source>
        <dbReference type="PROSITE" id="PS50222"/>
    </source>
</evidence>
<gene>
    <name evidence="10" type="ORF">TCLT_LOCUS5011</name>
</gene>
<keyword evidence="6" id="KW-0809">Transit peptide</keyword>